<keyword evidence="8" id="KW-0732">Signal</keyword>
<evidence type="ECO:0000259" key="9">
    <source>
        <dbReference type="Pfam" id="PF01431"/>
    </source>
</evidence>
<sequence>MISFKMGMLFLLASDYVTNATGMSSTQNNMQSVCQTKDCRLGQQIARMMDTRVDPCEDMYQFSCGGWIRDNPLPDTTEYLTLIDKLESQNRKEMIQFLESDDVKCLNSTAVEKLRTIFKTCVKTEPNDALLYRSLVNYIDYIGSWTVTPTPGGWNEASWSLQQALEKSHSLWGNSFWTYFISRRILNVRQNGLMNEVQTKTNGNPFDEPAFKEAFMNETVPLALLLGGEEQTARDKLEAVYEFQKNLSKIFRPADLKVQASNITSVKKMTVGEFQTLLGSWIDVDKYFSAVAGQTFVTKDDEMNVIDFDYFKRLGYIIQETDKEVLANYIVYNFVKLARSYFPSYMPTNGNSRTEECFELLVTNDLVCPLDSLFIKKHLSPQLHSKVALIVNGLEHQFVKTFEDSDWMDSKDKSELISRLKFMDILIGGEDWITDLVKIDQKYEALEAVEGDYLQNRANIVRFRKNKKARSPPEKLVLFSSYHPYLEYEANYNALKLHAGILMEPLASASYPDAYMYGSIGTISGNRIIDGLVRDRHYYYNNDSYEEYFLLNSMDRTLTNRSQCLKDQIDSYQLHGENLSGQLKIDPFIADNGGFTLSYGAYKNAFKSKHTLPNLNLTEDQLFFVGLSQYYCGHYDPEYELNKINDDDHVPDKLRVFNVMANSPEFARAFKCSERSALNPEKKCSVW</sequence>
<evidence type="ECO:0000256" key="5">
    <source>
        <dbReference type="ARBA" id="ARBA00022801"/>
    </source>
</evidence>
<dbReference type="OrthoDB" id="6475849at2759"/>
<name>A0A9W2ZRN9_BIOGL</name>
<dbReference type="Gene3D" id="1.10.1380.10">
    <property type="entry name" value="Neutral endopeptidase , domain2"/>
    <property type="match status" value="1"/>
</dbReference>
<gene>
    <name evidence="12" type="primary">LOC106056680</name>
</gene>
<dbReference type="Proteomes" id="UP001165740">
    <property type="component" value="Chromosome 2"/>
</dbReference>
<evidence type="ECO:0000256" key="4">
    <source>
        <dbReference type="ARBA" id="ARBA00022723"/>
    </source>
</evidence>
<evidence type="ECO:0000256" key="1">
    <source>
        <dbReference type="ARBA" id="ARBA00001947"/>
    </source>
</evidence>
<dbReference type="SUPFAM" id="SSF55486">
    <property type="entry name" value="Metalloproteases ('zincins'), catalytic domain"/>
    <property type="match status" value="1"/>
</dbReference>
<evidence type="ECO:0000313" key="12">
    <source>
        <dbReference type="RefSeq" id="XP_055877574.1"/>
    </source>
</evidence>
<dbReference type="GO" id="GO:0004222">
    <property type="term" value="F:metalloendopeptidase activity"/>
    <property type="evidence" value="ECO:0007669"/>
    <property type="project" value="InterPro"/>
</dbReference>
<protein>
    <submittedName>
        <fullName evidence="12">Endothelin-converting enzyme 2-like</fullName>
    </submittedName>
</protein>
<dbReference type="InterPro" id="IPR024079">
    <property type="entry name" value="MetalloPept_cat_dom_sf"/>
</dbReference>
<feature type="domain" description="Peptidase M13 C-terminal" evidence="9">
    <location>
        <begin position="488"/>
        <end position="686"/>
    </location>
</feature>
<evidence type="ECO:0000259" key="10">
    <source>
        <dbReference type="Pfam" id="PF05649"/>
    </source>
</evidence>
<dbReference type="CDD" id="cd08662">
    <property type="entry name" value="M13"/>
    <property type="match status" value="1"/>
</dbReference>
<dbReference type="InterPro" id="IPR018497">
    <property type="entry name" value="Peptidase_M13_C"/>
</dbReference>
<comment type="similarity">
    <text evidence="2">Belongs to the peptidase M13 family.</text>
</comment>
<proteinExistence type="inferred from homology"/>
<dbReference type="InterPro" id="IPR042089">
    <property type="entry name" value="Peptidase_M13_dom_2"/>
</dbReference>
<dbReference type="Gene3D" id="3.40.390.10">
    <property type="entry name" value="Collagenase (Catalytic Domain)"/>
    <property type="match status" value="1"/>
</dbReference>
<comment type="cofactor">
    <cofactor evidence="1">
        <name>Zn(2+)</name>
        <dbReference type="ChEBI" id="CHEBI:29105"/>
    </cofactor>
</comment>
<dbReference type="RefSeq" id="XP_055877574.1">
    <property type="nucleotide sequence ID" value="XM_056021599.1"/>
</dbReference>
<evidence type="ECO:0000256" key="8">
    <source>
        <dbReference type="SAM" id="SignalP"/>
    </source>
</evidence>
<keyword evidence="7" id="KW-0482">Metalloprotease</keyword>
<evidence type="ECO:0000313" key="11">
    <source>
        <dbReference type="Proteomes" id="UP001165740"/>
    </source>
</evidence>
<dbReference type="GO" id="GO:0005886">
    <property type="term" value="C:plasma membrane"/>
    <property type="evidence" value="ECO:0007669"/>
    <property type="project" value="TreeGrafter"/>
</dbReference>
<feature type="chain" id="PRO_5040731780" evidence="8">
    <location>
        <begin position="21"/>
        <end position="687"/>
    </location>
</feature>
<evidence type="ECO:0000256" key="3">
    <source>
        <dbReference type="ARBA" id="ARBA00022670"/>
    </source>
</evidence>
<evidence type="ECO:0000256" key="6">
    <source>
        <dbReference type="ARBA" id="ARBA00022833"/>
    </source>
</evidence>
<dbReference type="PROSITE" id="PS51885">
    <property type="entry name" value="NEPRILYSIN"/>
    <property type="match status" value="1"/>
</dbReference>
<dbReference type="AlphaFoldDB" id="A0A9W2ZRN9"/>
<dbReference type="PANTHER" id="PTHR11733">
    <property type="entry name" value="ZINC METALLOPROTEASE FAMILY M13 NEPRILYSIN-RELATED"/>
    <property type="match status" value="1"/>
</dbReference>
<dbReference type="Pfam" id="PF01431">
    <property type="entry name" value="Peptidase_M13"/>
    <property type="match status" value="1"/>
</dbReference>
<keyword evidence="5" id="KW-0378">Hydrolase</keyword>
<reference evidence="12" key="1">
    <citation type="submission" date="2025-08" db="UniProtKB">
        <authorList>
            <consortium name="RefSeq"/>
        </authorList>
    </citation>
    <scope>IDENTIFICATION</scope>
</reference>
<keyword evidence="11" id="KW-1185">Reference proteome</keyword>
<feature type="signal peptide" evidence="8">
    <location>
        <begin position="1"/>
        <end position="20"/>
    </location>
</feature>
<dbReference type="PANTHER" id="PTHR11733:SF167">
    <property type="entry name" value="FI17812P1-RELATED"/>
    <property type="match status" value="1"/>
</dbReference>
<accession>A0A9W2ZRN9</accession>
<dbReference type="GO" id="GO:0046872">
    <property type="term" value="F:metal ion binding"/>
    <property type="evidence" value="ECO:0007669"/>
    <property type="project" value="UniProtKB-KW"/>
</dbReference>
<dbReference type="InterPro" id="IPR000718">
    <property type="entry name" value="Peptidase_M13"/>
</dbReference>
<organism evidence="11 12">
    <name type="scientific">Biomphalaria glabrata</name>
    <name type="common">Bloodfluke planorb</name>
    <name type="synonym">Freshwater snail</name>
    <dbReference type="NCBI Taxonomy" id="6526"/>
    <lineage>
        <taxon>Eukaryota</taxon>
        <taxon>Metazoa</taxon>
        <taxon>Spiralia</taxon>
        <taxon>Lophotrochozoa</taxon>
        <taxon>Mollusca</taxon>
        <taxon>Gastropoda</taxon>
        <taxon>Heterobranchia</taxon>
        <taxon>Euthyneura</taxon>
        <taxon>Panpulmonata</taxon>
        <taxon>Hygrophila</taxon>
        <taxon>Lymnaeoidea</taxon>
        <taxon>Planorbidae</taxon>
        <taxon>Biomphalaria</taxon>
    </lineage>
</organism>
<dbReference type="GO" id="GO:0016485">
    <property type="term" value="P:protein processing"/>
    <property type="evidence" value="ECO:0007669"/>
    <property type="project" value="TreeGrafter"/>
</dbReference>
<dbReference type="Pfam" id="PF05649">
    <property type="entry name" value="Peptidase_M13_N"/>
    <property type="match status" value="1"/>
</dbReference>
<evidence type="ECO:0000256" key="2">
    <source>
        <dbReference type="ARBA" id="ARBA00007357"/>
    </source>
</evidence>
<keyword evidence="4" id="KW-0479">Metal-binding</keyword>
<dbReference type="InterPro" id="IPR008753">
    <property type="entry name" value="Peptidase_M13_N"/>
</dbReference>
<keyword evidence="6" id="KW-0862">Zinc</keyword>
<evidence type="ECO:0000256" key="7">
    <source>
        <dbReference type="ARBA" id="ARBA00023049"/>
    </source>
</evidence>
<keyword evidence="3" id="KW-0645">Protease</keyword>
<dbReference type="GeneID" id="106056680"/>
<feature type="domain" description="Peptidase M13 N-terminal" evidence="10">
    <location>
        <begin position="55"/>
        <end position="428"/>
    </location>
</feature>